<sequence length="579" mass="66768">MRKEIILCGLLACAVGTVHARGGSSDYWNRQLQIGSFRLPPPPTGFVPEYLDLNGDGKPDAIRSVTRDDIPVLWLDDDGDMREGDLEGDLDNDCLLIDRDKDGVYDLVVKYADLDGDGRADLQLIAEYPKEGVARGWPNGHYMIVLDTDRDGVFNYINWNTMLLECWEKYGISDFYTDYSGQSAFIKIHTSTDQMKDLRLNWENPFLFYDPDRDGLSEMAIRIVDTPQPDPAAQADGFEKQQVAGRADWVSIAVDLDNDNAPGNDFDFDCTLGFMGGGFDYTDQVHALRNMRGLPEADRFFIDPRFRELTELIYADHKNAWNLIYRRGEWKQAYLVFDEDDDCARWERVEFYYPMDPFKMGSGKGGVDNHPQSDWAGDRGEWDLDNSGGGRLYVGRFDGRIHLYGAEWGCWRIDQTARYFQGYDRSWQNKAPKSFATVKYTDTDDNGFLDCIEYDLDGDRVFETKIELKALGVDDRCELIDVSDFKYGDFTRLYKKVSGKMWANAVAARKAAERFGLNTLWYAKLQQPSSLREQYRDGYWLQFYIYKDLENLFMRENDSAMLEKLQAAYFSSDWARLSR</sequence>
<gene>
    <name evidence="1" type="ORF">H8S08_09360</name>
</gene>
<evidence type="ECO:0000313" key="1">
    <source>
        <dbReference type="EMBL" id="MBC5617219.1"/>
    </source>
</evidence>
<dbReference type="EMBL" id="JACOOK010000004">
    <property type="protein sequence ID" value="MBC5617219.1"/>
    <property type="molecule type" value="Genomic_DNA"/>
</dbReference>
<reference evidence="1 2" key="1">
    <citation type="submission" date="2020-08" db="EMBL/GenBank/DDBJ databases">
        <title>Genome public.</title>
        <authorList>
            <person name="Liu C."/>
            <person name="Sun Q."/>
        </authorList>
    </citation>
    <scope>NUCLEOTIDE SEQUENCE [LARGE SCALE GENOMIC DNA]</scope>
    <source>
        <strain evidence="1 2">New-7</strain>
    </source>
</reference>
<evidence type="ECO:0000313" key="2">
    <source>
        <dbReference type="Proteomes" id="UP000636891"/>
    </source>
</evidence>
<proteinExistence type="predicted"/>
<accession>A0ABR7CNI1</accession>
<dbReference type="Proteomes" id="UP000636891">
    <property type="component" value="Unassembled WGS sequence"/>
</dbReference>
<organism evidence="1 2">
    <name type="scientific">Alistipes hominis</name>
    <dbReference type="NCBI Taxonomy" id="2763015"/>
    <lineage>
        <taxon>Bacteria</taxon>
        <taxon>Pseudomonadati</taxon>
        <taxon>Bacteroidota</taxon>
        <taxon>Bacteroidia</taxon>
        <taxon>Bacteroidales</taxon>
        <taxon>Rikenellaceae</taxon>
        <taxon>Alistipes</taxon>
    </lineage>
</organism>
<name>A0ABR7CNI1_9BACT</name>
<dbReference type="RefSeq" id="WP_186965897.1">
    <property type="nucleotide sequence ID" value="NZ_JACOOK010000004.1"/>
</dbReference>
<protein>
    <recommendedName>
        <fullName evidence="3">VCBS repeat-containing protein</fullName>
    </recommendedName>
</protein>
<comment type="caution">
    <text evidence="1">The sequence shown here is derived from an EMBL/GenBank/DDBJ whole genome shotgun (WGS) entry which is preliminary data.</text>
</comment>
<keyword evidence="2" id="KW-1185">Reference proteome</keyword>
<evidence type="ECO:0008006" key="3">
    <source>
        <dbReference type="Google" id="ProtNLM"/>
    </source>
</evidence>